<gene>
    <name evidence="3" type="ORF">CBW24_10535</name>
</gene>
<evidence type="ECO:0000256" key="1">
    <source>
        <dbReference type="SAM" id="MobiDB-lite"/>
    </source>
</evidence>
<evidence type="ECO:0000313" key="4">
    <source>
        <dbReference type="Proteomes" id="UP000219050"/>
    </source>
</evidence>
<dbReference type="Gene3D" id="3.40.30.10">
    <property type="entry name" value="Glutaredoxin"/>
    <property type="match status" value="1"/>
</dbReference>
<protein>
    <recommendedName>
        <fullName evidence="5">Thioredoxin-like protein</fullName>
    </recommendedName>
</protein>
<accession>A0A291M0H9</accession>
<dbReference type="InterPro" id="IPR036249">
    <property type="entry name" value="Thioredoxin-like_sf"/>
</dbReference>
<evidence type="ECO:0000256" key="2">
    <source>
        <dbReference type="SAM" id="SignalP"/>
    </source>
</evidence>
<dbReference type="AlphaFoldDB" id="A0A291M0H9"/>
<dbReference type="RefSeq" id="WP_097373554.1">
    <property type="nucleotide sequence ID" value="NZ_CP021404.1"/>
</dbReference>
<feature type="chain" id="PRO_5013285011" description="Thioredoxin-like protein" evidence="2">
    <location>
        <begin position="38"/>
        <end position="166"/>
    </location>
</feature>
<dbReference type="KEGG" id="cmag:CBW24_10535"/>
<evidence type="ECO:0000313" key="3">
    <source>
        <dbReference type="EMBL" id="ATI42404.1"/>
    </source>
</evidence>
<proteinExistence type="predicted"/>
<feature type="compositionally biased region" description="Low complexity" evidence="1">
    <location>
        <begin position="136"/>
        <end position="158"/>
    </location>
</feature>
<evidence type="ECO:0008006" key="5">
    <source>
        <dbReference type="Google" id="ProtNLM"/>
    </source>
</evidence>
<feature type="region of interest" description="Disordered" evidence="1">
    <location>
        <begin position="132"/>
        <end position="166"/>
    </location>
</feature>
<keyword evidence="2" id="KW-0732">Signal</keyword>
<dbReference type="EMBL" id="CP021404">
    <property type="protein sequence ID" value="ATI42404.1"/>
    <property type="molecule type" value="Genomic_DNA"/>
</dbReference>
<sequence>MRSRFPVPIRAVMCAAHAVQAAVLAVAVGLFAPAAQAETLVMVEEVGCIYCAQFNAQIAPAYPKTAEGRFAPIRRVEITDPVPADLHFDAPAVFTPTFVLVDDDGQELARIEGYPGQEFFWPLLGAMLTEHTDFDPNAPAPAASSPDATAPAAPLAQPDMTEASKG</sequence>
<feature type="signal peptide" evidence="2">
    <location>
        <begin position="1"/>
        <end position="37"/>
    </location>
</feature>
<keyword evidence="4" id="KW-1185">Reference proteome</keyword>
<dbReference type="SUPFAM" id="SSF52833">
    <property type="entry name" value="Thioredoxin-like"/>
    <property type="match status" value="1"/>
</dbReference>
<organism evidence="3 4">
    <name type="scientific">Pacificitalea manganoxidans</name>
    <dbReference type="NCBI Taxonomy" id="1411902"/>
    <lineage>
        <taxon>Bacteria</taxon>
        <taxon>Pseudomonadati</taxon>
        <taxon>Pseudomonadota</taxon>
        <taxon>Alphaproteobacteria</taxon>
        <taxon>Rhodobacterales</taxon>
        <taxon>Paracoccaceae</taxon>
        <taxon>Pacificitalea</taxon>
    </lineage>
</organism>
<reference evidence="3 4" key="1">
    <citation type="submission" date="2017-05" db="EMBL/GenBank/DDBJ databases">
        <title>Comparative genomic and metabolic analysis of manganese-oxidizing mechanisms in Celeribater manganoxidans DY25T: its adaption to the environment of polymetallic nodule.</title>
        <authorList>
            <person name="Wang X."/>
        </authorList>
    </citation>
    <scope>NUCLEOTIDE SEQUENCE [LARGE SCALE GENOMIC DNA]</scope>
    <source>
        <strain evidence="3 4">DY25</strain>
    </source>
</reference>
<name>A0A291M0H9_9RHOB</name>
<dbReference type="OrthoDB" id="7362982at2"/>
<dbReference type="Proteomes" id="UP000219050">
    <property type="component" value="Chromosome"/>
</dbReference>